<accession>A0A1E3X3I4</accession>
<protein>
    <submittedName>
        <fullName evidence="1">Uncharacterized protein</fullName>
    </submittedName>
</protein>
<sequence length="242" mass="28270">MPIVGAKKEPIFAALSSLAKTDDSKDWFWQWQLEVSSSLRKIADGKSREAQALQCRVEIMENLQSVAINDFLITFKPYNVRDFLLALYYSHAPSLTESERRGTLKKNYAFCLLTYLGLNGIYELQFEKYIPLDDFSKPYNAICRVYFETLFYTSFWNKILIENKDTNVQSNAAIYLENISLRMLNVLREAKEDFETWIKAGNVDGIEAFNGRLLKLAEEYSDSRESVRKEIETWPEYIKRKN</sequence>
<gene>
    <name evidence="1" type="ORF">SCARUB_04710</name>
</gene>
<proteinExistence type="predicted"/>
<evidence type="ECO:0000313" key="2">
    <source>
        <dbReference type="Proteomes" id="UP000094056"/>
    </source>
</evidence>
<name>A0A1E3X3I4_9BACT</name>
<dbReference type="EMBL" id="MAYW01000268">
    <property type="protein sequence ID" value="ODS30177.1"/>
    <property type="molecule type" value="Genomic_DNA"/>
</dbReference>
<dbReference type="AlphaFoldDB" id="A0A1E3X3I4"/>
<evidence type="ECO:0000313" key="1">
    <source>
        <dbReference type="EMBL" id="ODS30177.1"/>
    </source>
</evidence>
<dbReference type="Proteomes" id="UP000094056">
    <property type="component" value="Unassembled WGS sequence"/>
</dbReference>
<reference evidence="1 2" key="1">
    <citation type="submission" date="2016-07" db="EMBL/GenBank/DDBJ databases">
        <title>Draft genome of Scalindua rubra, obtained from a brine-seawater interface in the Red Sea, sheds light on salt adaptation in anammox bacteria.</title>
        <authorList>
            <person name="Speth D.R."/>
            <person name="Lagkouvardos I."/>
            <person name="Wang Y."/>
            <person name="Qian P.-Y."/>
            <person name="Dutilh B.E."/>
            <person name="Jetten M.S."/>
        </authorList>
    </citation>
    <scope>NUCLEOTIDE SEQUENCE [LARGE SCALE GENOMIC DNA]</scope>
    <source>
        <strain evidence="1">BSI-1</strain>
    </source>
</reference>
<organism evidence="1 2">
    <name type="scientific">Candidatus Scalindua rubra</name>
    <dbReference type="NCBI Taxonomy" id="1872076"/>
    <lineage>
        <taxon>Bacteria</taxon>
        <taxon>Pseudomonadati</taxon>
        <taxon>Planctomycetota</taxon>
        <taxon>Candidatus Brocadiia</taxon>
        <taxon>Candidatus Brocadiales</taxon>
        <taxon>Candidatus Scalinduaceae</taxon>
        <taxon>Candidatus Scalindua</taxon>
    </lineage>
</organism>
<comment type="caution">
    <text evidence="1">The sequence shown here is derived from an EMBL/GenBank/DDBJ whole genome shotgun (WGS) entry which is preliminary data.</text>
</comment>